<name>A0ABR3JN73_9AGAR</name>
<comment type="caution">
    <text evidence="1">The sequence shown here is derived from an EMBL/GenBank/DDBJ whole genome shotgun (WGS) entry which is preliminary data.</text>
</comment>
<reference evidence="2" key="1">
    <citation type="submission" date="2024-06" db="EMBL/GenBank/DDBJ databases">
        <title>Multi-omics analyses provide insights into the biosynthesis of the anticancer antibiotic pleurotin in Hohenbuehelia grisea.</title>
        <authorList>
            <person name="Weaver J.A."/>
            <person name="Alberti F."/>
        </authorList>
    </citation>
    <scope>NUCLEOTIDE SEQUENCE [LARGE SCALE GENOMIC DNA]</scope>
    <source>
        <strain evidence="2">T-177</strain>
    </source>
</reference>
<evidence type="ECO:0000313" key="2">
    <source>
        <dbReference type="Proteomes" id="UP001556367"/>
    </source>
</evidence>
<sequence>MHRFFSVNARSRSTAISILGQIHKYVYDHDQLPQRLRRSAGQYTDWTSRINFGTRECKQPMLPAVQVKPLGDSPAAPEPPPNLTSSIVSRAYHLQRRHQLRVLSTFLTILTRSSLRDSLLGSQIQWLTSIQQTTVLQDQRLKSRMPFRASDCSWGRYSHLLTASRSEMPPGSMGDIRRNSWYYRKFQSAFSPLDHSVDEDEDKREMRDKVEPMHAFIDIDTER</sequence>
<protein>
    <submittedName>
        <fullName evidence="1">Uncharacterized protein</fullName>
    </submittedName>
</protein>
<accession>A0ABR3JN73</accession>
<evidence type="ECO:0000313" key="1">
    <source>
        <dbReference type="EMBL" id="KAL0957274.1"/>
    </source>
</evidence>
<dbReference type="EMBL" id="JASNQZ010000005">
    <property type="protein sequence ID" value="KAL0957274.1"/>
    <property type="molecule type" value="Genomic_DNA"/>
</dbReference>
<organism evidence="1 2">
    <name type="scientific">Hohenbuehelia grisea</name>
    <dbReference type="NCBI Taxonomy" id="104357"/>
    <lineage>
        <taxon>Eukaryota</taxon>
        <taxon>Fungi</taxon>
        <taxon>Dikarya</taxon>
        <taxon>Basidiomycota</taxon>
        <taxon>Agaricomycotina</taxon>
        <taxon>Agaricomycetes</taxon>
        <taxon>Agaricomycetidae</taxon>
        <taxon>Agaricales</taxon>
        <taxon>Pleurotineae</taxon>
        <taxon>Pleurotaceae</taxon>
        <taxon>Hohenbuehelia</taxon>
    </lineage>
</organism>
<proteinExistence type="predicted"/>
<gene>
    <name evidence="1" type="ORF">HGRIS_001088</name>
</gene>
<dbReference type="Proteomes" id="UP001556367">
    <property type="component" value="Unassembled WGS sequence"/>
</dbReference>
<keyword evidence="2" id="KW-1185">Reference proteome</keyword>